<gene>
    <name evidence="2" type="ORF">GALMADRAFT_1190923</name>
</gene>
<accession>A0A067TK81</accession>
<dbReference type="HOGENOM" id="CLU_1299809_0_0_1"/>
<evidence type="ECO:0000313" key="2">
    <source>
        <dbReference type="EMBL" id="KDR80324.1"/>
    </source>
</evidence>
<sequence>MYTSCLQRQISFFRSRRCWCCIRGFSFGIRNGMGSSSNFMVGQSAVGSAIRSDRLGSDVDPDNGVRRVIAVLRMHLAAHPSTSPLHSNSRARRSYIFPLLLPALWGLLSPCNNLLRRTNGWAGLFIMVFQFYSFFFPPRIRIHRRRLHINLFTTHPHSHHTSSSLSSCIQHSHPRKHTRRTHTSILPPKALFFPGLLHLLYLFWGYWCIFFS</sequence>
<feature type="transmembrane region" description="Helical" evidence="1">
    <location>
        <begin position="95"/>
        <end position="115"/>
    </location>
</feature>
<evidence type="ECO:0000313" key="3">
    <source>
        <dbReference type="Proteomes" id="UP000027222"/>
    </source>
</evidence>
<keyword evidence="1" id="KW-0472">Membrane</keyword>
<dbReference type="AlphaFoldDB" id="A0A067TK81"/>
<reference evidence="3" key="1">
    <citation type="journal article" date="2014" name="Proc. Natl. Acad. Sci. U.S.A.">
        <title>Extensive sampling of basidiomycete genomes demonstrates inadequacy of the white-rot/brown-rot paradigm for wood decay fungi.</title>
        <authorList>
            <person name="Riley R."/>
            <person name="Salamov A.A."/>
            <person name="Brown D.W."/>
            <person name="Nagy L.G."/>
            <person name="Floudas D."/>
            <person name="Held B.W."/>
            <person name="Levasseur A."/>
            <person name="Lombard V."/>
            <person name="Morin E."/>
            <person name="Otillar R."/>
            <person name="Lindquist E.A."/>
            <person name="Sun H."/>
            <person name="LaButti K.M."/>
            <person name="Schmutz J."/>
            <person name="Jabbour D."/>
            <person name="Luo H."/>
            <person name="Baker S.E."/>
            <person name="Pisabarro A.G."/>
            <person name="Walton J.D."/>
            <person name="Blanchette R.A."/>
            <person name="Henrissat B."/>
            <person name="Martin F."/>
            <person name="Cullen D."/>
            <person name="Hibbett D.S."/>
            <person name="Grigoriev I.V."/>
        </authorList>
    </citation>
    <scope>NUCLEOTIDE SEQUENCE [LARGE SCALE GENOMIC DNA]</scope>
    <source>
        <strain evidence="3">CBS 339.88</strain>
    </source>
</reference>
<feature type="transmembrane region" description="Helical" evidence="1">
    <location>
        <begin position="121"/>
        <end position="137"/>
    </location>
</feature>
<protein>
    <submittedName>
        <fullName evidence="2">Uncharacterized protein</fullName>
    </submittedName>
</protein>
<dbReference type="Proteomes" id="UP000027222">
    <property type="component" value="Unassembled WGS sequence"/>
</dbReference>
<keyword evidence="1" id="KW-1133">Transmembrane helix</keyword>
<dbReference type="EMBL" id="KL142372">
    <property type="protein sequence ID" value="KDR80324.1"/>
    <property type="molecule type" value="Genomic_DNA"/>
</dbReference>
<keyword evidence="1" id="KW-0812">Transmembrane</keyword>
<proteinExistence type="predicted"/>
<evidence type="ECO:0000256" key="1">
    <source>
        <dbReference type="SAM" id="Phobius"/>
    </source>
</evidence>
<feature type="transmembrane region" description="Helical" evidence="1">
    <location>
        <begin position="190"/>
        <end position="207"/>
    </location>
</feature>
<name>A0A067TK81_GALM3</name>
<organism evidence="2 3">
    <name type="scientific">Galerina marginata (strain CBS 339.88)</name>
    <dbReference type="NCBI Taxonomy" id="685588"/>
    <lineage>
        <taxon>Eukaryota</taxon>
        <taxon>Fungi</taxon>
        <taxon>Dikarya</taxon>
        <taxon>Basidiomycota</taxon>
        <taxon>Agaricomycotina</taxon>
        <taxon>Agaricomycetes</taxon>
        <taxon>Agaricomycetidae</taxon>
        <taxon>Agaricales</taxon>
        <taxon>Agaricineae</taxon>
        <taxon>Strophariaceae</taxon>
        <taxon>Galerina</taxon>
    </lineage>
</organism>
<keyword evidence="3" id="KW-1185">Reference proteome</keyword>